<reference evidence="2" key="1">
    <citation type="journal article" name="DNA Res.">
        <title>The physiological potential of anammox bacteria as revealed by their core genome structure.</title>
        <authorList>
            <person name="Okubo T."/>
            <person name="Toyoda A."/>
            <person name="Fukuhara K."/>
            <person name="Uchiyama I."/>
            <person name="Harigaya Y."/>
            <person name="Kuroiwa M."/>
            <person name="Suzuki T."/>
            <person name="Murakami Y."/>
            <person name="Suwa Y."/>
            <person name="Takami H."/>
        </authorList>
    </citation>
    <scope>NUCLEOTIDE SEQUENCE</scope>
    <source>
        <strain evidence="2">317325-3</strain>
    </source>
</reference>
<protein>
    <recommendedName>
        <fullName evidence="4">Antitoxin</fullName>
    </recommendedName>
</protein>
<dbReference type="NCBIfam" id="TIGR01552">
    <property type="entry name" value="phd_fam"/>
    <property type="match status" value="1"/>
</dbReference>
<name>A0A809S7M7_9PROT</name>
<sequence>MKSIQVGELKARFSEVLSEVKAGKTVVISYGRKHEKVAALVPYPPSAQPAARALGVLAGRAKARFADDFAISDEDLLEA</sequence>
<dbReference type="Gene3D" id="3.40.1620.10">
    <property type="entry name" value="YefM-like domain"/>
    <property type="match status" value="1"/>
</dbReference>
<comment type="similarity">
    <text evidence="1">Belongs to the phD/YefM antitoxin family.</text>
</comment>
<proteinExistence type="inferred from homology"/>
<dbReference type="Proteomes" id="UP000662914">
    <property type="component" value="Chromosome"/>
</dbReference>
<evidence type="ECO:0000313" key="2">
    <source>
        <dbReference type="EMBL" id="BBO22381.1"/>
    </source>
</evidence>
<organism evidence="2 3">
    <name type="scientific">Candidatus Desulfobacillus denitrificans</name>
    <dbReference type="NCBI Taxonomy" id="2608985"/>
    <lineage>
        <taxon>Bacteria</taxon>
        <taxon>Pseudomonadati</taxon>
        <taxon>Pseudomonadota</taxon>
        <taxon>Betaproteobacteria</taxon>
        <taxon>Candidatus Desulfobacillus</taxon>
    </lineage>
</organism>
<dbReference type="EMBL" id="AP021857">
    <property type="protein sequence ID" value="BBO22381.1"/>
    <property type="molecule type" value="Genomic_DNA"/>
</dbReference>
<evidence type="ECO:0008006" key="4">
    <source>
        <dbReference type="Google" id="ProtNLM"/>
    </source>
</evidence>
<dbReference type="AlphaFoldDB" id="A0A809S7M7"/>
<evidence type="ECO:0000256" key="1">
    <source>
        <dbReference type="ARBA" id="ARBA00009981"/>
    </source>
</evidence>
<dbReference type="InterPro" id="IPR036165">
    <property type="entry name" value="YefM-like_sf"/>
</dbReference>
<dbReference type="SUPFAM" id="SSF143120">
    <property type="entry name" value="YefM-like"/>
    <property type="match status" value="1"/>
</dbReference>
<gene>
    <name evidence="2" type="ORF">DSYM_30800</name>
</gene>
<evidence type="ECO:0000313" key="3">
    <source>
        <dbReference type="Proteomes" id="UP000662914"/>
    </source>
</evidence>
<accession>A0A809S7M7</accession>
<dbReference type="KEGG" id="ddz:DSYM_30800"/>